<dbReference type="Pfam" id="PF02620">
    <property type="entry name" value="YceD"/>
    <property type="match status" value="1"/>
</dbReference>
<dbReference type="RefSeq" id="WP_161740417.1">
    <property type="nucleotide sequence ID" value="NZ_JAAAMV010000001.1"/>
</dbReference>
<evidence type="ECO:0000313" key="2">
    <source>
        <dbReference type="Proteomes" id="UP000665561"/>
    </source>
</evidence>
<comment type="caution">
    <text evidence="1">The sequence shown here is derived from an EMBL/GenBank/DDBJ whole genome shotgun (WGS) entry which is preliminary data.</text>
</comment>
<dbReference type="InterPro" id="IPR003772">
    <property type="entry name" value="YceD"/>
</dbReference>
<dbReference type="EMBL" id="JAAAMV010000001">
    <property type="protein sequence ID" value="NBD22509.1"/>
    <property type="molecule type" value="Genomic_DNA"/>
</dbReference>
<dbReference type="PANTHER" id="PTHR34374">
    <property type="entry name" value="LARGE RIBOSOMAL RNA SUBUNIT ACCUMULATION PROTEIN YCED HOMOLOG 1, CHLOROPLASTIC"/>
    <property type="match status" value="1"/>
</dbReference>
<protein>
    <submittedName>
        <fullName evidence="1">DUF177 domain-containing protein</fullName>
    </submittedName>
</protein>
<dbReference type="PANTHER" id="PTHR34374:SF1">
    <property type="entry name" value="LARGE RIBOSOMAL RNA SUBUNIT ACCUMULATION PROTEIN YCED HOMOLOG 1, CHLOROPLASTIC"/>
    <property type="match status" value="1"/>
</dbReference>
<accession>A0ABW9XIT7</accession>
<reference evidence="1 2" key="1">
    <citation type="submission" date="2020-01" db="EMBL/GenBank/DDBJ databases">
        <title>Paenibacillus soybeanensis sp. nov. isolated from the nodules of soybean (Glycine max(L.) Merr).</title>
        <authorList>
            <person name="Wang H."/>
        </authorList>
    </citation>
    <scope>NUCLEOTIDE SEQUENCE [LARGE SCALE GENOMIC DNA]</scope>
    <source>
        <strain evidence="1 2">T1</strain>
    </source>
</reference>
<sequence length="171" mass="18910">MEIHVREVAAKGSATTTFKSSLNTDWLKQVRKDVLNASPMDVNMTAWGEDGVAHVEGQLSIDVELACSRCLDPTTEHVVLPFHEQFKLASTMDGSEPEEIIAVDEDKLELEPMLEEMLMLALPFVPLCSEDCKGLCHTCGTNLNEQSCGCSNDRIDPRLAALKDLFKDSQQ</sequence>
<gene>
    <name evidence="1" type="ORF">GT019_01345</name>
</gene>
<name>A0ABW9XIT7_9BACL</name>
<keyword evidence="2" id="KW-1185">Reference proteome</keyword>
<proteinExistence type="predicted"/>
<organism evidence="1 2">
    <name type="scientific">Paenibacillus glycinis</name>
    <dbReference type="NCBI Taxonomy" id="2697035"/>
    <lineage>
        <taxon>Bacteria</taxon>
        <taxon>Bacillati</taxon>
        <taxon>Bacillota</taxon>
        <taxon>Bacilli</taxon>
        <taxon>Bacillales</taxon>
        <taxon>Paenibacillaceae</taxon>
        <taxon>Paenibacillus</taxon>
    </lineage>
</organism>
<evidence type="ECO:0000313" key="1">
    <source>
        <dbReference type="EMBL" id="NBD22509.1"/>
    </source>
</evidence>
<dbReference type="Proteomes" id="UP000665561">
    <property type="component" value="Unassembled WGS sequence"/>
</dbReference>